<comment type="caution">
    <text evidence="3">The sequence shown here is derived from an EMBL/GenBank/DDBJ whole genome shotgun (WGS) entry which is preliminary data.</text>
</comment>
<dbReference type="GeneID" id="37048259"/>
<evidence type="ECO:0000313" key="4">
    <source>
        <dbReference type="Proteomes" id="UP000246171"/>
    </source>
</evidence>
<evidence type="ECO:0000313" key="3">
    <source>
        <dbReference type="EMBL" id="PWY63503.1"/>
    </source>
</evidence>
<protein>
    <submittedName>
        <fullName evidence="3">Uncharacterized protein</fullName>
    </submittedName>
</protein>
<evidence type="ECO:0000256" key="2">
    <source>
        <dbReference type="SAM" id="Phobius"/>
    </source>
</evidence>
<organism evidence="3 4">
    <name type="scientific">Aspergillus eucalypticola (strain CBS 122712 / IBT 29274)</name>
    <dbReference type="NCBI Taxonomy" id="1448314"/>
    <lineage>
        <taxon>Eukaryota</taxon>
        <taxon>Fungi</taxon>
        <taxon>Dikarya</taxon>
        <taxon>Ascomycota</taxon>
        <taxon>Pezizomycotina</taxon>
        <taxon>Eurotiomycetes</taxon>
        <taxon>Eurotiomycetidae</taxon>
        <taxon>Eurotiales</taxon>
        <taxon>Aspergillaceae</taxon>
        <taxon>Aspergillus</taxon>
        <taxon>Aspergillus subgen. Circumdati</taxon>
    </lineage>
</organism>
<keyword evidence="2" id="KW-1133">Transmembrane helix</keyword>
<dbReference type="RefSeq" id="XP_025383200.1">
    <property type="nucleotide sequence ID" value="XM_025526297.1"/>
</dbReference>
<dbReference type="VEuPathDB" id="FungiDB:BO83DRAFT_158154"/>
<dbReference type="Proteomes" id="UP000246171">
    <property type="component" value="Unassembled WGS sequence"/>
</dbReference>
<reference evidence="3" key="1">
    <citation type="submission" date="2016-12" db="EMBL/GenBank/DDBJ databases">
        <title>The genomes of Aspergillus section Nigri reveals drivers in fungal speciation.</title>
        <authorList>
            <consortium name="DOE Joint Genome Institute"/>
            <person name="Vesth T.C."/>
            <person name="Nybo J."/>
            <person name="Theobald S."/>
            <person name="Brandl J."/>
            <person name="Frisvad J.C."/>
            <person name="Nielsen K.F."/>
            <person name="Lyhne E.K."/>
            <person name="Kogle M.E."/>
            <person name="Kuo A."/>
            <person name="Riley R."/>
            <person name="Clum A."/>
            <person name="Nolan M."/>
            <person name="Lipzen A."/>
            <person name="Salamov A."/>
            <person name="Henrissat B."/>
            <person name="Wiebenga A."/>
            <person name="De vries R.P."/>
            <person name="Grigoriev I.V."/>
            <person name="Mortensen U.H."/>
            <person name="Andersen M.R."/>
            <person name="Baker S.E."/>
        </authorList>
    </citation>
    <scope>NUCLEOTIDE SEQUENCE</scope>
    <source>
        <strain evidence="3">CBS 122712</strain>
    </source>
</reference>
<accession>A0A317UNE3</accession>
<keyword evidence="4" id="KW-1185">Reference proteome</keyword>
<proteinExistence type="predicted"/>
<feature type="region of interest" description="Disordered" evidence="1">
    <location>
        <begin position="83"/>
        <end position="130"/>
    </location>
</feature>
<evidence type="ECO:0000256" key="1">
    <source>
        <dbReference type="SAM" id="MobiDB-lite"/>
    </source>
</evidence>
<name>A0A317UNE3_ASPEC</name>
<dbReference type="AlphaFoldDB" id="A0A317UNE3"/>
<keyword evidence="2" id="KW-0472">Membrane</keyword>
<sequence length="166" mass="18631">MMKWRERVVGWNKATGVCVCGKLAIIGKAIVPFLFLFISFFFLFFSPYRPINPSVRVFQKIDYHTFLNRVWLQPSHVAMQCHYPPSRSSSSSNRAEARSGQVSGPPATQKVTLSATPPIPKSPRMSPVPKWVTANPDRGRGGFRLPPMAVPADWSARMATLGQQWI</sequence>
<feature type="transmembrane region" description="Helical" evidence="2">
    <location>
        <begin position="29"/>
        <end position="48"/>
    </location>
</feature>
<dbReference type="EMBL" id="MSFU01000036">
    <property type="protein sequence ID" value="PWY63503.1"/>
    <property type="molecule type" value="Genomic_DNA"/>
</dbReference>
<gene>
    <name evidence="3" type="ORF">BO83DRAFT_158154</name>
</gene>
<keyword evidence="2" id="KW-0812">Transmembrane</keyword>